<accession>A0A6J6G1W7</accession>
<protein>
    <submittedName>
        <fullName evidence="1">Unannotated protein</fullName>
    </submittedName>
</protein>
<gene>
    <name evidence="1" type="ORF">UFOPK1493_03904</name>
</gene>
<organism evidence="1">
    <name type="scientific">freshwater metagenome</name>
    <dbReference type="NCBI Taxonomy" id="449393"/>
    <lineage>
        <taxon>unclassified sequences</taxon>
        <taxon>metagenomes</taxon>
        <taxon>ecological metagenomes</taxon>
    </lineage>
</organism>
<reference evidence="1" key="1">
    <citation type="submission" date="2020-05" db="EMBL/GenBank/DDBJ databases">
        <authorList>
            <person name="Chiriac C."/>
            <person name="Salcher M."/>
            <person name="Ghai R."/>
            <person name="Kavagutti S V."/>
        </authorList>
    </citation>
    <scope>NUCLEOTIDE SEQUENCE</scope>
</reference>
<dbReference type="AlphaFoldDB" id="A0A6J6G1W7"/>
<sequence length="118" mass="11190">MGAAPSITLSPIASGGRSATGTVVVGATVVGAAVAGTVSPGAGSAGSVVAVGSAVAPSPVPPSPWMSVVTTVVVFDSIAAAPSSFAHSTTPTHWFGAIAMLTPAQPITITPTTPRPAS</sequence>
<dbReference type="EMBL" id="CAEZSR010000256">
    <property type="protein sequence ID" value="CAB4594119.1"/>
    <property type="molecule type" value="Genomic_DNA"/>
</dbReference>
<evidence type="ECO:0000313" key="1">
    <source>
        <dbReference type="EMBL" id="CAB4594119.1"/>
    </source>
</evidence>
<name>A0A6J6G1W7_9ZZZZ</name>
<proteinExistence type="predicted"/>